<evidence type="ECO:0000313" key="1">
    <source>
        <dbReference type="EMBL" id="CAD2205430.1"/>
    </source>
</evidence>
<dbReference type="AlphaFoldDB" id="A0A6V7Y1D3"/>
<reference evidence="1 2" key="1">
    <citation type="submission" date="2020-08" db="EMBL/GenBank/DDBJ databases">
        <authorList>
            <person name="Koutsovoulos G."/>
            <person name="Danchin GJ E."/>
        </authorList>
    </citation>
    <scope>NUCLEOTIDE SEQUENCE [LARGE SCALE GENOMIC DNA]</scope>
</reference>
<comment type="caution">
    <text evidence="1">The sequence shown here is derived from an EMBL/GenBank/DDBJ whole genome shotgun (WGS) entry which is preliminary data.</text>
</comment>
<name>A0A6V7Y1D3_MELEN</name>
<protein>
    <submittedName>
        <fullName evidence="1">Uncharacterized protein</fullName>
    </submittedName>
</protein>
<organism evidence="1 2">
    <name type="scientific">Meloidogyne enterolobii</name>
    <name type="common">Root-knot nematode worm</name>
    <name type="synonym">Meloidogyne mayaguensis</name>
    <dbReference type="NCBI Taxonomy" id="390850"/>
    <lineage>
        <taxon>Eukaryota</taxon>
        <taxon>Metazoa</taxon>
        <taxon>Ecdysozoa</taxon>
        <taxon>Nematoda</taxon>
        <taxon>Chromadorea</taxon>
        <taxon>Rhabditida</taxon>
        <taxon>Tylenchina</taxon>
        <taxon>Tylenchomorpha</taxon>
        <taxon>Tylenchoidea</taxon>
        <taxon>Meloidogynidae</taxon>
        <taxon>Meloidogyninae</taxon>
        <taxon>Meloidogyne</taxon>
    </lineage>
</organism>
<accession>A0A6V7Y1D3</accession>
<gene>
    <name evidence="1" type="ORF">MENT_LOCUS59240</name>
</gene>
<dbReference type="EMBL" id="CAJEWN010002825">
    <property type="protein sequence ID" value="CAD2205430.1"/>
    <property type="molecule type" value="Genomic_DNA"/>
</dbReference>
<dbReference type="Proteomes" id="UP000580250">
    <property type="component" value="Unassembled WGS sequence"/>
</dbReference>
<evidence type="ECO:0000313" key="2">
    <source>
        <dbReference type="Proteomes" id="UP000580250"/>
    </source>
</evidence>
<sequence>MSVSRSYHLQRLLQRSHSQPNQAKPKINKFNYSFRFPAQCCWRGNLFKNCFWCIYPFNCYSGKYCYTHTTPPPTTTPKPTSCKNDYNCPSGYKCEYEICVPIPTTTLKPTPPKPRQCCWTGNDIRNCVGVYIHSNVTRVNAMSLHRKALQTVSGVFDQYVIRINIATISTIATILQRHHHHLNIVMSIKSVLKDLSARMMFAFRNIERLLNEMICTCIEIKKKRFIIIIKYFIK</sequence>
<proteinExistence type="predicted"/>